<reference evidence="2 3" key="1">
    <citation type="submission" date="2019-11" db="EMBL/GenBank/DDBJ databases">
        <title>Acidiferrimicrobium australis gen. nov., sp. nov., an acidophilic and obligately heterotrophic, member of the Actinobacteria that catalyses dissimilatory oxido- reduction of iron isolated from metal-rich acidic water in Chile.</title>
        <authorList>
            <person name="Gonzalez D."/>
            <person name="Huber K."/>
            <person name="Hedrich S."/>
            <person name="Rojas-Villalobos C."/>
            <person name="Quatrini R."/>
            <person name="Dinamarca M.A."/>
            <person name="Schwarz A."/>
            <person name="Canales C."/>
            <person name="Nancucheo I."/>
        </authorList>
    </citation>
    <scope>NUCLEOTIDE SEQUENCE [LARGE SCALE GENOMIC DNA]</scope>
    <source>
        <strain evidence="2 3">USS-CCA1</strain>
    </source>
</reference>
<proteinExistence type="predicted"/>
<evidence type="ECO:0000313" key="2">
    <source>
        <dbReference type="EMBL" id="MST31259.1"/>
    </source>
</evidence>
<comment type="caution">
    <text evidence="2">The sequence shown here is derived from an EMBL/GenBank/DDBJ whole genome shotgun (WGS) entry which is preliminary data.</text>
</comment>
<sequence length="105" mass="10113">MNLPASATLPAGDLIAGVNVTPNTTGLPGITELQNIVGALLTLGLIGALAGLALSSIVWAVGNHSSNPVLAGRGKTGVLVAFVAAALTGGAVVLINFFAGAGAQL</sequence>
<name>A0ABW9QNC7_9ACTN</name>
<protein>
    <recommendedName>
        <fullName evidence="4">Integral membrane protein</fullName>
    </recommendedName>
</protein>
<accession>A0ABW9QNC7</accession>
<gene>
    <name evidence="2" type="ORF">GHK86_00745</name>
</gene>
<organism evidence="2 3">
    <name type="scientific">Acidiferrimicrobium australe</name>
    <dbReference type="NCBI Taxonomy" id="2664430"/>
    <lineage>
        <taxon>Bacteria</taxon>
        <taxon>Bacillati</taxon>
        <taxon>Actinomycetota</taxon>
        <taxon>Acidimicrobiia</taxon>
        <taxon>Acidimicrobiales</taxon>
        <taxon>Acidimicrobiaceae</taxon>
        <taxon>Acidiferrimicrobium</taxon>
    </lineage>
</organism>
<dbReference type="InterPro" id="IPR046094">
    <property type="entry name" value="DUF6112"/>
</dbReference>
<keyword evidence="1" id="KW-0472">Membrane</keyword>
<keyword evidence="3" id="KW-1185">Reference proteome</keyword>
<evidence type="ECO:0008006" key="4">
    <source>
        <dbReference type="Google" id="ProtNLM"/>
    </source>
</evidence>
<evidence type="ECO:0000313" key="3">
    <source>
        <dbReference type="Proteomes" id="UP000437736"/>
    </source>
</evidence>
<keyword evidence="1" id="KW-1133">Transmembrane helix</keyword>
<evidence type="ECO:0000256" key="1">
    <source>
        <dbReference type="SAM" id="Phobius"/>
    </source>
</evidence>
<dbReference type="EMBL" id="WJHE01000026">
    <property type="protein sequence ID" value="MST31259.1"/>
    <property type="molecule type" value="Genomic_DNA"/>
</dbReference>
<keyword evidence="1" id="KW-0812">Transmembrane</keyword>
<dbReference type="Proteomes" id="UP000437736">
    <property type="component" value="Unassembled WGS sequence"/>
</dbReference>
<feature type="transmembrane region" description="Helical" evidence="1">
    <location>
        <begin position="79"/>
        <end position="99"/>
    </location>
</feature>
<dbReference type="Pfam" id="PF19607">
    <property type="entry name" value="DUF6112"/>
    <property type="match status" value="1"/>
</dbReference>
<feature type="transmembrane region" description="Helical" evidence="1">
    <location>
        <begin position="36"/>
        <end position="59"/>
    </location>
</feature>